<dbReference type="InterPro" id="IPR038899">
    <property type="entry name" value="METTL22"/>
</dbReference>
<dbReference type="GO" id="GO:0008276">
    <property type="term" value="F:protein methyltransferase activity"/>
    <property type="evidence" value="ECO:0007669"/>
    <property type="project" value="InterPro"/>
</dbReference>
<dbReference type="Gene3D" id="3.40.50.150">
    <property type="entry name" value="Vaccinia Virus protein VP39"/>
    <property type="match status" value="1"/>
</dbReference>
<dbReference type="Pfam" id="PF10294">
    <property type="entry name" value="Methyltransf_16"/>
    <property type="match status" value="1"/>
</dbReference>
<keyword evidence="3" id="KW-1185">Reference proteome</keyword>
<evidence type="ECO:0000313" key="2">
    <source>
        <dbReference type="EMBL" id="GJM97898.1"/>
    </source>
</evidence>
<gene>
    <name evidence="2" type="primary">ga14859</name>
    <name evidence="2" type="ORF">PR202_ga14859</name>
</gene>
<dbReference type="SUPFAM" id="SSF53335">
    <property type="entry name" value="S-adenosyl-L-methionine-dependent methyltransferases"/>
    <property type="match status" value="1"/>
</dbReference>
<reference evidence="2" key="2">
    <citation type="submission" date="2021-12" db="EMBL/GenBank/DDBJ databases">
        <title>Resequencing data analysis of finger millet.</title>
        <authorList>
            <person name="Hatakeyama M."/>
            <person name="Aluri S."/>
            <person name="Balachadran M.T."/>
            <person name="Sivarajan S.R."/>
            <person name="Poveda L."/>
            <person name="Shimizu-Inatsugi R."/>
            <person name="Schlapbach R."/>
            <person name="Sreeman S.M."/>
            <person name="Shimizu K.K."/>
        </authorList>
    </citation>
    <scope>NUCLEOTIDE SEQUENCE</scope>
</reference>
<protein>
    <recommendedName>
        <fullName evidence="4">Methyltransferase-like protein 22</fullName>
    </recommendedName>
</protein>
<proteinExistence type="predicted"/>
<dbReference type="InterPro" id="IPR019410">
    <property type="entry name" value="Methyltransf_16"/>
</dbReference>
<sequence>MYHSPQDAFGTKLSLILFDFDSDGTLIPDMQTLFQSLELHGMLNSDNLNCLQVYHPSRGDKVTEEKRKDTCTGRKLGKLHSSQRCQGRIPTRSGRGAGDGIPAKNRRRRSDAVADSHSGRVMEAVGSGDGGAEAAGEEQVMSEVHLGCPPGFSGLHVSRFTFSSRTIESCGIGKGDSELVAATSGSSGSPDAVAVDEDGDLVLDRRKRKRDVTSDYHVLTIRHGITSSLKSVGLQVWKAALLLADFVLHKSSTSSDFDGVTAIEIGAGTGLVGLVQARVARKVFITDRGSDILDNCLANVQLNPSMLKFNDAKVYVRGLDWKTSWPPSVGTCDASDPSSRHLWSKSEIEEAEEATILFAADVIYSDDLTDLFFYTVKKLMSSGAKKVLYLALEKRYNFSLDDLDVVANGYAHFRSFFMDQDEHRSVEDTLKPGFVGKQIDLSEVPQYIGEYDRGKDLEMWEIMYIGERKQQ</sequence>
<organism evidence="2 3">
    <name type="scientific">Eleusine coracana subsp. coracana</name>
    <dbReference type="NCBI Taxonomy" id="191504"/>
    <lineage>
        <taxon>Eukaryota</taxon>
        <taxon>Viridiplantae</taxon>
        <taxon>Streptophyta</taxon>
        <taxon>Embryophyta</taxon>
        <taxon>Tracheophyta</taxon>
        <taxon>Spermatophyta</taxon>
        <taxon>Magnoliopsida</taxon>
        <taxon>Liliopsida</taxon>
        <taxon>Poales</taxon>
        <taxon>Poaceae</taxon>
        <taxon>PACMAD clade</taxon>
        <taxon>Chloridoideae</taxon>
        <taxon>Cynodonteae</taxon>
        <taxon>Eleusininae</taxon>
        <taxon>Eleusine</taxon>
    </lineage>
</organism>
<comment type="caution">
    <text evidence="2">The sequence shown here is derived from an EMBL/GenBank/DDBJ whole genome shotgun (WGS) entry which is preliminary data.</text>
</comment>
<feature type="compositionally biased region" description="Basic and acidic residues" evidence="1">
    <location>
        <begin position="110"/>
        <end position="120"/>
    </location>
</feature>
<dbReference type="Proteomes" id="UP001054889">
    <property type="component" value="Unassembled WGS sequence"/>
</dbReference>
<reference evidence="2" key="1">
    <citation type="journal article" date="2018" name="DNA Res.">
        <title>Multiple hybrid de novo genome assembly of finger millet, an orphan allotetraploid crop.</title>
        <authorList>
            <person name="Hatakeyama M."/>
            <person name="Aluri S."/>
            <person name="Balachadran M.T."/>
            <person name="Sivarajan S.R."/>
            <person name="Patrignani A."/>
            <person name="Gruter S."/>
            <person name="Poveda L."/>
            <person name="Shimizu-Inatsugi R."/>
            <person name="Baeten J."/>
            <person name="Francoijs K.J."/>
            <person name="Nataraja K.N."/>
            <person name="Reddy Y.A.N."/>
            <person name="Phadnis S."/>
            <person name="Ravikumar R.L."/>
            <person name="Schlapbach R."/>
            <person name="Sreeman S.M."/>
            <person name="Shimizu K.K."/>
        </authorList>
    </citation>
    <scope>NUCLEOTIDE SEQUENCE</scope>
</reference>
<dbReference type="AlphaFoldDB" id="A0AAV5CHL1"/>
<dbReference type="InterPro" id="IPR029063">
    <property type="entry name" value="SAM-dependent_MTases_sf"/>
</dbReference>
<dbReference type="EMBL" id="BQKI01000007">
    <property type="protein sequence ID" value="GJM97898.1"/>
    <property type="molecule type" value="Genomic_DNA"/>
</dbReference>
<accession>A0AAV5CHL1</accession>
<evidence type="ECO:0000256" key="1">
    <source>
        <dbReference type="SAM" id="MobiDB-lite"/>
    </source>
</evidence>
<evidence type="ECO:0000313" key="3">
    <source>
        <dbReference type="Proteomes" id="UP001054889"/>
    </source>
</evidence>
<dbReference type="PANTHER" id="PTHR23108">
    <property type="entry name" value="METHYLTRANSFERASE-RELATED"/>
    <property type="match status" value="1"/>
</dbReference>
<feature type="region of interest" description="Disordered" evidence="1">
    <location>
        <begin position="82"/>
        <end position="133"/>
    </location>
</feature>
<dbReference type="PANTHER" id="PTHR23108:SF0">
    <property type="entry name" value="METHYLTRANSFERASE-LIKE PROTEIN 22"/>
    <property type="match status" value="1"/>
</dbReference>
<evidence type="ECO:0008006" key="4">
    <source>
        <dbReference type="Google" id="ProtNLM"/>
    </source>
</evidence>
<dbReference type="GO" id="GO:0005634">
    <property type="term" value="C:nucleus"/>
    <property type="evidence" value="ECO:0007669"/>
    <property type="project" value="TreeGrafter"/>
</dbReference>
<name>A0AAV5CHL1_ELECO</name>
<dbReference type="FunFam" id="3.40.50.150:FF:000267">
    <property type="entry name" value="Putative methyltransferase family protein"/>
    <property type="match status" value="1"/>
</dbReference>